<feature type="signal peptide" evidence="2">
    <location>
        <begin position="1"/>
        <end position="27"/>
    </location>
</feature>
<name>A0A162IDT6_9EURO</name>
<feature type="transmembrane region" description="Helical" evidence="1">
    <location>
        <begin position="102"/>
        <end position="120"/>
    </location>
</feature>
<gene>
    <name evidence="3" type="ORF">AAP_03212</name>
</gene>
<sequence>MMAFANKSVIPLYLTLVLLALFSAVSAATGPQSFCKCTCFSNSSIIELDRTNYNPSNPESNISCNDCTRKFCLEYAQPACEGAKEEDITTECFRRDSNKDKVIVYLFVFTVICLLGYAAIKPKADKWFANVRQKQTYMPLFERRIGA</sequence>
<keyword evidence="2" id="KW-0732">Signal</keyword>
<dbReference type="VEuPathDB" id="FungiDB:AAP_03212"/>
<feature type="chain" id="PRO_5007835364" evidence="2">
    <location>
        <begin position="28"/>
        <end position="147"/>
    </location>
</feature>
<keyword evidence="1" id="KW-1133">Transmembrane helix</keyword>
<evidence type="ECO:0000256" key="2">
    <source>
        <dbReference type="SAM" id="SignalP"/>
    </source>
</evidence>
<evidence type="ECO:0000313" key="4">
    <source>
        <dbReference type="Proteomes" id="UP000242877"/>
    </source>
</evidence>
<accession>A0A162IDT6</accession>
<proteinExistence type="predicted"/>
<evidence type="ECO:0000313" key="3">
    <source>
        <dbReference type="EMBL" id="KZZ91993.1"/>
    </source>
</evidence>
<protein>
    <submittedName>
        <fullName evidence="3">Uncharacterized protein</fullName>
    </submittedName>
</protein>
<keyword evidence="4" id="KW-1185">Reference proteome</keyword>
<organism evidence="3 4">
    <name type="scientific">Ascosphaera apis ARSEF 7405</name>
    <dbReference type="NCBI Taxonomy" id="392613"/>
    <lineage>
        <taxon>Eukaryota</taxon>
        <taxon>Fungi</taxon>
        <taxon>Dikarya</taxon>
        <taxon>Ascomycota</taxon>
        <taxon>Pezizomycotina</taxon>
        <taxon>Eurotiomycetes</taxon>
        <taxon>Eurotiomycetidae</taxon>
        <taxon>Onygenales</taxon>
        <taxon>Ascosphaeraceae</taxon>
        <taxon>Ascosphaera</taxon>
    </lineage>
</organism>
<dbReference type="PANTHER" id="PTHR36854">
    <property type="entry name" value="CHROMOSOME 9, WHOLE GENOME SHOTGUN SEQUENCE"/>
    <property type="match status" value="1"/>
</dbReference>
<keyword evidence="1" id="KW-0472">Membrane</keyword>
<keyword evidence="1" id="KW-0812">Transmembrane</keyword>
<dbReference type="EMBL" id="AZGZ01000012">
    <property type="protein sequence ID" value="KZZ91993.1"/>
    <property type="molecule type" value="Genomic_DNA"/>
</dbReference>
<dbReference type="Proteomes" id="UP000242877">
    <property type="component" value="Unassembled WGS sequence"/>
</dbReference>
<dbReference type="PANTHER" id="PTHR36854:SF1">
    <property type="entry name" value="TRANSMEMBRANE PROTEIN"/>
    <property type="match status" value="1"/>
</dbReference>
<dbReference type="OrthoDB" id="2142503at2759"/>
<reference evidence="3 4" key="1">
    <citation type="journal article" date="2016" name="Genome Biol. Evol.">
        <title>Divergent and convergent evolution of fungal pathogenicity.</title>
        <authorList>
            <person name="Shang Y."/>
            <person name="Xiao G."/>
            <person name="Zheng P."/>
            <person name="Cen K."/>
            <person name="Zhan S."/>
            <person name="Wang C."/>
        </authorList>
    </citation>
    <scope>NUCLEOTIDE SEQUENCE [LARGE SCALE GENOMIC DNA]</scope>
    <source>
        <strain evidence="3 4">ARSEF 7405</strain>
    </source>
</reference>
<dbReference type="AlphaFoldDB" id="A0A162IDT6"/>
<comment type="caution">
    <text evidence="3">The sequence shown here is derived from an EMBL/GenBank/DDBJ whole genome shotgun (WGS) entry which is preliminary data.</text>
</comment>
<evidence type="ECO:0000256" key="1">
    <source>
        <dbReference type="SAM" id="Phobius"/>
    </source>
</evidence>